<dbReference type="Proteomes" id="UP000095564">
    <property type="component" value="Unassembled WGS sequence"/>
</dbReference>
<gene>
    <name evidence="3" type="ORF">CL2_29100</name>
    <name evidence="4" type="ORF">ERS852425_00929</name>
    <name evidence="5" type="ORF">ERS852520_01585</name>
    <name evidence="6" type="ORF">G5A72_08870</name>
</gene>
<evidence type="ECO:0000313" key="4">
    <source>
        <dbReference type="EMBL" id="CUM83824.1"/>
    </source>
</evidence>
<dbReference type="PANTHER" id="PTHR43619:SF2">
    <property type="entry name" value="S-ADENOSYL-L-METHIONINE-DEPENDENT METHYLTRANSFERASES SUPERFAMILY PROTEIN"/>
    <property type="match status" value="1"/>
</dbReference>
<evidence type="ECO:0000313" key="10">
    <source>
        <dbReference type="Proteomes" id="UP001644750"/>
    </source>
</evidence>
<evidence type="ECO:0000256" key="1">
    <source>
        <dbReference type="ARBA" id="ARBA00022603"/>
    </source>
</evidence>
<reference evidence="6 10" key="4">
    <citation type="journal article" date="2020" name="Cell Host Microbe">
        <title>Functional and Genomic Variation between Human-Derived Isolates of Lachnospiraceae Reveals Inter- and Intra-Species Diversity.</title>
        <authorList>
            <person name="Sorbara M.T."/>
            <person name="Littmann E.R."/>
            <person name="Fontana E."/>
            <person name="Moody T.U."/>
            <person name="Kohout C.E."/>
            <person name="Gjonbalaj M."/>
            <person name="Eaton V."/>
            <person name="Seok R."/>
            <person name="Leiner I.M."/>
            <person name="Pamer E.G."/>
        </authorList>
    </citation>
    <scope>NUCLEOTIDE SEQUENCE [LARGE SCALE GENOMIC DNA]</scope>
    <source>
        <strain evidence="6 10">MSK.14.57</strain>
    </source>
</reference>
<proteinExistence type="predicted"/>
<dbReference type="InterPro" id="IPR007213">
    <property type="entry name" value="Ppm1/Ppm2/Tcmp"/>
</dbReference>
<protein>
    <submittedName>
        <fullName evidence="6">Class I SAM-dependent methyltransferase</fullName>
    </submittedName>
    <submittedName>
        <fullName evidence="3">O-Methyltransferase involved in polyketide biosynthesis</fullName>
    </submittedName>
</protein>
<dbReference type="EMBL" id="CYXT01000005">
    <property type="protein sequence ID" value="CUM83824.1"/>
    <property type="molecule type" value="Genomic_DNA"/>
</dbReference>
<name>D4MWD9_ANAHA</name>
<dbReference type="KEGG" id="bprl:CL2_29100"/>
<keyword evidence="2 3" id="KW-0808">Transferase</keyword>
<evidence type="ECO:0000256" key="2">
    <source>
        <dbReference type="ARBA" id="ARBA00022679"/>
    </source>
</evidence>
<evidence type="ECO:0000313" key="7">
    <source>
        <dbReference type="Proteomes" id="UP000008960"/>
    </source>
</evidence>
<organism evidence="3 7">
    <name type="scientific">Anaerostipes hadrus</name>
    <dbReference type="NCBI Taxonomy" id="649756"/>
    <lineage>
        <taxon>Bacteria</taxon>
        <taxon>Bacillati</taxon>
        <taxon>Bacillota</taxon>
        <taxon>Clostridia</taxon>
        <taxon>Lachnospirales</taxon>
        <taxon>Lachnospiraceae</taxon>
        <taxon>Anaerostipes</taxon>
    </lineage>
</organism>
<dbReference type="Pfam" id="PF04072">
    <property type="entry name" value="LCM"/>
    <property type="match status" value="1"/>
</dbReference>
<dbReference type="InterPro" id="IPR029063">
    <property type="entry name" value="SAM-dependent_MTases_sf"/>
</dbReference>
<dbReference type="Proteomes" id="UP001644750">
    <property type="component" value="Unassembled WGS sequence"/>
</dbReference>
<dbReference type="EMBL" id="JAAITB010000018">
    <property type="protein sequence ID" value="NSJ79692.1"/>
    <property type="molecule type" value="Genomic_DNA"/>
</dbReference>
<evidence type="ECO:0000313" key="9">
    <source>
        <dbReference type="Proteomes" id="UP000095598"/>
    </source>
</evidence>
<reference evidence="3 7" key="2">
    <citation type="submission" date="2010-03" db="EMBL/GenBank/DDBJ databases">
        <authorList>
            <person name="Pajon A."/>
        </authorList>
    </citation>
    <scope>NUCLEOTIDE SEQUENCE [LARGE SCALE GENOMIC DNA]</scope>
    <source>
        <strain evidence="3 7">SSC/2</strain>
    </source>
</reference>
<sequence>MQILGVVEDTLFVPMLGRIYASEYCPQVLYDKKALELKNKLPSDLIEQKKQNQYTLLASASRSANMDRFVRSFLERRPDGVIVQLGCGLETTYHRCDNGKTHWYAVDLPHVIQYRRGLLPEPEREFYISGDAFVKDWIIKVRNDVPDAPVLVTAGGLLHYFEENKVISLLRMIGQSGNMEVVFDTVNKKGMAMMQKKYMKQVGHADAQMFFYVDAAKELAAKIRGNVKVIAEEPYYRYIPKNGLKLSTKVSMAVSDQFKMVKMIHLKL</sequence>
<dbReference type="PIRSF" id="PIRSF028177">
    <property type="entry name" value="Polyketide_synth_Omtfrase_TcmP"/>
    <property type="match status" value="1"/>
</dbReference>
<keyword evidence="1 3" id="KW-0489">Methyltransferase</keyword>
<dbReference type="Proteomes" id="UP000095598">
    <property type="component" value="Unassembled WGS sequence"/>
</dbReference>
<evidence type="ECO:0000313" key="8">
    <source>
        <dbReference type="Proteomes" id="UP000095564"/>
    </source>
</evidence>
<accession>D4MWD9</accession>
<dbReference type="AlphaFoldDB" id="D4MWD9"/>
<dbReference type="PANTHER" id="PTHR43619">
    <property type="entry name" value="S-ADENOSYL-L-METHIONINE-DEPENDENT METHYLTRANSFERASE YKTD-RELATED"/>
    <property type="match status" value="1"/>
</dbReference>
<dbReference type="Proteomes" id="UP000008960">
    <property type="component" value="Chromosome"/>
</dbReference>
<keyword evidence="10" id="KW-1185">Reference proteome</keyword>
<evidence type="ECO:0000313" key="6">
    <source>
        <dbReference type="EMBL" id="NSJ79692.1"/>
    </source>
</evidence>
<evidence type="ECO:0000313" key="5">
    <source>
        <dbReference type="EMBL" id="CUP53992.1"/>
    </source>
</evidence>
<reference evidence="8 9" key="3">
    <citation type="submission" date="2015-09" db="EMBL/GenBank/DDBJ databases">
        <authorList>
            <consortium name="Pathogen Informatics"/>
        </authorList>
    </citation>
    <scope>NUCLEOTIDE SEQUENCE [LARGE SCALE GENOMIC DNA]</scope>
    <source>
        <strain evidence="4 9">2789STDY5608868</strain>
        <strain evidence="5 8">2789STDY5834908</strain>
    </source>
</reference>
<reference evidence="3 7" key="1">
    <citation type="submission" date="2010-03" db="EMBL/GenBank/DDBJ databases">
        <title>The genome sequence of Clostridiales sp. SSC/2.</title>
        <authorList>
            <consortium name="metaHIT consortium -- http://www.metahit.eu/"/>
            <person name="Pajon A."/>
            <person name="Turner K."/>
            <person name="Parkhill J."/>
            <person name="Duncan S."/>
            <person name="Flint H."/>
        </authorList>
    </citation>
    <scope>NUCLEOTIDE SEQUENCE [LARGE SCALE GENOMIC DNA]</scope>
    <source>
        <strain evidence="3 7">SSC/2</strain>
    </source>
</reference>
<dbReference type="InterPro" id="IPR016874">
    <property type="entry name" value="TcmP-like"/>
</dbReference>
<reference evidence="6" key="5">
    <citation type="submission" date="2020-02" db="EMBL/GenBank/DDBJ databases">
        <authorList>
            <person name="Littmann E."/>
            <person name="Sorbara M."/>
        </authorList>
    </citation>
    <scope>NUCLEOTIDE SEQUENCE</scope>
    <source>
        <strain evidence="6">MSK.14.57</strain>
    </source>
</reference>
<dbReference type="OrthoDB" id="9800233at2"/>
<dbReference type="GO" id="GO:0032259">
    <property type="term" value="P:methylation"/>
    <property type="evidence" value="ECO:0007669"/>
    <property type="project" value="UniProtKB-KW"/>
</dbReference>
<dbReference type="GO" id="GO:0008168">
    <property type="term" value="F:methyltransferase activity"/>
    <property type="evidence" value="ECO:0007669"/>
    <property type="project" value="UniProtKB-KW"/>
</dbReference>
<evidence type="ECO:0000313" key="3">
    <source>
        <dbReference type="EMBL" id="CBL39705.1"/>
    </source>
</evidence>
<dbReference type="RefSeq" id="WP_008392722.1">
    <property type="nucleotide sequence ID" value="NC_021016.1"/>
</dbReference>
<dbReference type="SUPFAM" id="SSF53335">
    <property type="entry name" value="S-adenosyl-L-methionine-dependent methyltransferases"/>
    <property type="match status" value="1"/>
</dbReference>
<dbReference type="EMBL" id="CZAU01000014">
    <property type="protein sequence ID" value="CUP53992.1"/>
    <property type="molecule type" value="Genomic_DNA"/>
</dbReference>
<dbReference type="Gene3D" id="3.40.50.150">
    <property type="entry name" value="Vaccinia Virus protein VP39"/>
    <property type="match status" value="1"/>
</dbReference>
<dbReference type="PATRIC" id="fig|245018.3.peg.305"/>
<dbReference type="EMBL" id="FP929061">
    <property type="protein sequence ID" value="CBL39705.1"/>
    <property type="molecule type" value="Genomic_DNA"/>
</dbReference>